<reference evidence="3 4" key="1">
    <citation type="submission" date="2020-04" db="EMBL/GenBank/DDBJ databases">
        <title>Perkinsus olseni comparative genomics.</title>
        <authorList>
            <person name="Bogema D.R."/>
        </authorList>
    </citation>
    <scope>NUCLEOTIDE SEQUENCE [LARGE SCALE GENOMIC DNA]</scope>
    <source>
        <strain evidence="1">ATCC PRA-179</strain>
        <strain evidence="2">ATCC PRA-31</strain>
    </source>
</reference>
<organism evidence="1 3">
    <name type="scientific">Perkinsus olseni</name>
    <name type="common">Perkinsus atlanticus</name>
    <dbReference type="NCBI Taxonomy" id="32597"/>
    <lineage>
        <taxon>Eukaryota</taxon>
        <taxon>Sar</taxon>
        <taxon>Alveolata</taxon>
        <taxon>Perkinsozoa</taxon>
        <taxon>Perkinsea</taxon>
        <taxon>Perkinsida</taxon>
        <taxon>Perkinsidae</taxon>
        <taxon>Perkinsus</taxon>
    </lineage>
</organism>
<evidence type="ECO:0000313" key="2">
    <source>
        <dbReference type="EMBL" id="KAF4665290.1"/>
    </source>
</evidence>
<dbReference type="EMBL" id="JABANN010000237">
    <property type="protein sequence ID" value="KAF4665290.1"/>
    <property type="molecule type" value="Genomic_DNA"/>
</dbReference>
<accession>A0A7J6LLJ5</accession>
<evidence type="ECO:0000313" key="4">
    <source>
        <dbReference type="Proteomes" id="UP000572268"/>
    </source>
</evidence>
<protein>
    <submittedName>
        <fullName evidence="1">Uncharacterized protein</fullName>
    </submittedName>
</protein>
<evidence type="ECO:0000313" key="3">
    <source>
        <dbReference type="Proteomes" id="UP000570595"/>
    </source>
</evidence>
<name>A0A7J6LLJ5_PEROL</name>
<dbReference type="AlphaFoldDB" id="A0A7J6LLJ5"/>
<dbReference type="OrthoDB" id="2139606at2759"/>
<dbReference type="EMBL" id="JABAHT010000242">
    <property type="protein sequence ID" value="KAF4660138.1"/>
    <property type="molecule type" value="Genomic_DNA"/>
</dbReference>
<feature type="non-terminal residue" evidence="1">
    <location>
        <position position="814"/>
    </location>
</feature>
<evidence type="ECO:0000313" key="1">
    <source>
        <dbReference type="EMBL" id="KAF4660138.1"/>
    </source>
</evidence>
<proteinExistence type="predicted"/>
<sequence length="814" mass="92305">PWSQKNVSLISAVVRTAEAGVDVNALATLVAKTHIAEEDYVVLPCWLMAEPKFPDLWKNFGSLESLSARDNDLFSPRWTRERQDWWLIHSSKLFLPLSIGAGDQLNPMPLSVASLAMIHFDLGLRPGGTRARVLFTDARPPNVSLRSPRDHIRRHMVPDQLQLQEFQIWEGGLPGAVGGYRTFKNFRVSAPELVELSLRAGVTFFCRTEPGPHFRTEYHSSPNARCQKGLQPARGEWAVCGTPREVNAGVDLLSYEPAFPDSFVTMNISVNPVKSCAAPTERLNPGGFRDNLTLALVEPARLITVVAHSAERCWLLRRMAKSILEWYAGMKFLATCECAYEGDPSCALSPTPHVDPEVPSMTVYDVPYDFGLSRGKSLLISLVETEFVLVLDDDFVRSYHSCLECMLWRMRSKIHSAQWRPLDIVGFPVLEDERAFGAFRGKLRLTDQKLFLEPFVESTHPDGCARVDICPMVFLARTERMKTFQWQLDLPVGEHEQFFLSNKHKGIQVAVCLDSSFPHFRVNTSSPHYDARRERMRKLMTSVFARVGVAQSYYLFHKYSYTSSDDFDSLIEVGLEPHTVSDDTCDPRPHPPKPFRLVMMAVLSEGDHFAHRHALRQPSSYLSRLADAQACYWVFLVPAESRRDPQVRREFDEFGDIVFVPDGWASPTLAYALEFFSTFELLWLMFIRDDVHFDVGQFIEFMRELEPPRMKLFYDPSSARSVFGMSRDMHQLLASPAVLSRLKPYREMWYALNQWAEAFQVERREIAGGHISVNFTAAKPSCTHGASLLGLLTAEQLRMASELAAAGVDPCAMF</sequence>
<dbReference type="Proteomes" id="UP000570595">
    <property type="component" value="Unassembled WGS sequence"/>
</dbReference>
<comment type="caution">
    <text evidence="1">The sequence shown here is derived from an EMBL/GenBank/DDBJ whole genome shotgun (WGS) entry which is preliminary data.</text>
</comment>
<dbReference type="Proteomes" id="UP000572268">
    <property type="component" value="Unassembled WGS sequence"/>
</dbReference>
<gene>
    <name evidence="2" type="ORF">FOL46_003768</name>
    <name evidence="1" type="ORF">FOZ61_004235</name>
</gene>